<accession>A0A8W8NUC9</accession>
<sequence length="134" mass="14983">MGQRLQLNPVRRRTGRGKGEGRGRPSGRGTRGGHSGRRGLHRGYLAAQALQERQSDSAAARAVKMEHGERNRTESESVIRIKTQAERSVKALGGDVKNVKHLLEQRTIQFGQFRGMTFKWLLENPPGWVALDET</sequence>
<proteinExistence type="predicted"/>
<evidence type="ECO:0000256" key="1">
    <source>
        <dbReference type="SAM" id="MobiDB-lite"/>
    </source>
</evidence>
<dbReference type="EnsemblMetazoa" id="G7615.1">
    <property type="protein sequence ID" value="G7615.1:cds"/>
    <property type="gene ID" value="G7615"/>
</dbReference>
<feature type="region of interest" description="Disordered" evidence="1">
    <location>
        <begin position="1"/>
        <end position="79"/>
    </location>
</feature>
<evidence type="ECO:0000313" key="3">
    <source>
        <dbReference type="Proteomes" id="UP000005408"/>
    </source>
</evidence>
<evidence type="ECO:0000313" key="2">
    <source>
        <dbReference type="EnsemblMetazoa" id="G7615.1:cds"/>
    </source>
</evidence>
<dbReference type="Proteomes" id="UP000005408">
    <property type="component" value="Unassembled WGS sequence"/>
</dbReference>
<name>A0A8W8NUC9_MAGGI</name>
<feature type="compositionally biased region" description="Basic and acidic residues" evidence="1">
    <location>
        <begin position="63"/>
        <end position="79"/>
    </location>
</feature>
<organism evidence="2 3">
    <name type="scientific">Magallana gigas</name>
    <name type="common">Pacific oyster</name>
    <name type="synonym">Crassostrea gigas</name>
    <dbReference type="NCBI Taxonomy" id="29159"/>
    <lineage>
        <taxon>Eukaryota</taxon>
        <taxon>Metazoa</taxon>
        <taxon>Spiralia</taxon>
        <taxon>Lophotrochozoa</taxon>
        <taxon>Mollusca</taxon>
        <taxon>Bivalvia</taxon>
        <taxon>Autobranchia</taxon>
        <taxon>Pteriomorphia</taxon>
        <taxon>Ostreida</taxon>
        <taxon>Ostreoidea</taxon>
        <taxon>Ostreidae</taxon>
        <taxon>Magallana</taxon>
    </lineage>
</organism>
<reference evidence="2" key="1">
    <citation type="submission" date="2022-08" db="UniProtKB">
        <authorList>
            <consortium name="EnsemblMetazoa"/>
        </authorList>
    </citation>
    <scope>IDENTIFICATION</scope>
    <source>
        <strain evidence="2">05x7-T-G4-1.051#20</strain>
    </source>
</reference>
<feature type="compositionally biased region" description="Gly residues" evidence="1">
    <location>
        <begin position="24"/>
        <end position="33"/>
    </location>
</feature>
<keyword evidence="3" id="KW-1185">Reference proteome</keyword>
<protein>
    <submittedName>
        <fullName evidence="2">Uncharacterized protein</fullName>
    </submittedName>
</protein>
<dbReference type="AlphaFoldDB" id="A0A8W8NUC9"/>